<proteinExistence type="predicted"/>
<name>D5QHT6_NOVHA</name>
<accession>D5QHT6</accession>
<organism evidence="1 2">
    <name type="scientific">Novacetimonas hansenii ATCC 23769</name>
    <dbReference type="NCBI Taxonomy" id="714995"/>
    <lineage>
        <taxon>Bacteria</taxon>
        <taxon>Pseudomonadati</taxon>
        <taxon>Pseudomonadota</taxon>
        <taxon>Alphaproteobacteria</taxon>
        <taxon>Acetobacterales</taxon>
        <taxon>Acetobacteraceae</taxon>
        <taxon>Novacetimonas</taxon>
    </lineage>
</organism>
<sequence>MWHYDWSMMIIWEFQKITFFSWIKLENIILRK</sequence>
<dbReference type="HOGENOM" id="CLU_3389933_0_0_5"/>
<reference evidence="1 2" key="1">
    <citation type="journal article" date="2010" name="J. Bacteriol.">
        <title>Genome sequence of a cellulose-producing bacterium, Gluconacetobacter hansenii ATCC 23769.</title>
        <authorList>
            <person name="Iyer P.R."/>
            <person name="Geib S.M."/>
            <person name="Catchmark J."/>
            <person name="Kao T.H."/>
            <person name="Tien M."/>
        </authorList>
    </citation>
    <scope>NUCLEOTIDE SEQUENCE [LARGE SCALE GENOMIC DNA]</scope>
    <source>
        <strain evidence="1 2">ATCC 23769</strain>
    </source>
</reference>
<dbReference type="EMBL" id="ADTV01000051">
    <property type="protein sequence ID" value="EFG83411.1"/>
    <property type="molecule type" value="Genomic_DNA"/>
</dbReference>
<evidence type="ECO:0000313" key="2">
    <source>
        <dbReference type="Proteomes" id="UP000006468"/>
    </source>
</evidence>
<gene>
    <name evidence="1" type="ORF">GXY_13573</name>
</gene>
<dbReference type="Proteomes" id="UP000006468">
    <property type="component" value="Chromosome"/>
</dbReference>
<comment type="caution">
    <text evidence="1">The sequence shown here is derived from an EMBL/GenBank/DDBJ whole genome shotgun (WGS) entry which is preliminary data.</text>
</comment>
<evidence type="ECO:0000313" key="1">
    <source>
        <dbReference type="EMBL" id="EFG83411.1"/>
    </source>
</evidence>
<dbReference type="AlphaFoldDB" id="D5QHT6"/>
<protein>
    <submittedName>
        <fullName evidence="1">Uncharacterized protein</fullName>
    </submittedName>
</protein>